<dbReference type="RefSeq" id="WP_316024240.1">
    <property type="nucleotide sequence ID" value="NZ_JAWDIO010000001.1"/>
</dbReference>
<protein>
    <recommendedName>
        <fullName evidence="3">Lipoprotein</fullName>
    </recommendedName>
</protein>
<dbReference type="EMBL" id="JAWDIO010000001">
    <property type="protein sequence ID" value="MDU0352524.1"/>
    <property type="molecule type" value="Genomic_DNA"/>
</dbReference>
<accession>A0ABU3SR95</accession>
<name>A0ABU3SR95_9ALTE</name>
<reference evidence="1 2" key="1">
    <citation type="submission" date="2023-10" db="EMBL/GenBank/DDBJ databases">
        <title>Glaciecola aquimarina strain GGW-M5 nov., isolated from a coastal seawater.</title>
        <authorList>
            <person name="Bayburt H."/>
            <person name="Kim J.M."/>
            <person name="Choi B.J."/>
            <person name="Jeon C.O."/>
        </authorList>
    </citation>
    <scope>NUCLEOTIDE SEQUENCE [LARGE SCALE GENOMIC DNA]</scope>
    <source>
        <strain evidence="1 2">KCTC 32108</strain>
    </source>
</reference>
<sequence length="171" mass="19096">MKYFITMLTLITLTGCSASYPNQNLLGQPFIAVSGQSLAQQQVNIPGDFNGEKTLLLIGYKQQTQFDIDRWLIALHMSELSITTYELPVLTGLSTKIMRPVINNGMRDGIPKELWHAVITVYSQGEKVQKFTGNVKPNNARVVLLNEKGEVIYFYDRGFSVAALAALKQLI</sequence>
<proteinExistence type="predicted"/>
<gene>
    <name evidence="1" type="ORF">RS130_00150</name>
</gene>
<evidence type="ECO:0008006" key="3">
    <source>
        <dbReference type="Google" id="ProtNLM"/>
    </source>
</evidence>
<dbReference type="Proteomes" id="UP001247805">
    <property type="component" value="Unassembled WGS sequence"/>
</dbReference>
<evidence type="ECO:0000313" key="1">
    <source>
        <dbReference type="EMBL" id="MDU0352524.1"/>
    </source>
</evidence>
<comment type="caution">
    <text evidence="1">The sequence shown here is derived from an EMBL/GenBank/DDBJ whole genome shotgun (WGS) entry which is preliminary data.</text>
</comment>
<evidence type="ECO:0000313" key="2">
    <source>
        <dbReference type="Proteomes" id="UP001247805"/>
    </source>
</evidence>
<dbReference type="PROSITE" id="PS51257">
    <property type="entry name" value="PROKAR_LIPOPROTEIN"/>
    <property type="match status" value="1"/>
</dbReference>
<organism evidence="1 2">
    <name type="scientific">Paraglaciecola aquimarina</name>
    <dbReference type="NCBI Taxonomy" id="1235557"/>
    <lineage>
        <taxon>Bacteria</taxon>
        <taxon>Pseudomonadati</taxon>
        <taxon>Pseudomonadota</taxon>
        <taxon>Gammaproteobacteria</taxon>
        <taxon>Alteromonadales</taxon>
        <taxon>Alteromonadaceae</taxon>
        <taxon>Paraglaciecola</taxon>
    </lineage>
</organism>
<keyword evidence="2" id="KW-1185">Reference proteome</keyword>